<dbReference type="OrthoDB" id="2050760at2"/>
<reference evidence="1 2" key="1">
    <citation type="submission" date="2016-10" db="EMBL/GenBank/DDBJ databases">
        <authorList>
            <person name="de Groot N.N."/>
        </authorList>
    </citation>
    <scope>NUCLEOTIDE SEQUENCE [LARGE SCALE GENOMIC DNA]</scope>
    <source>
        <strain evidence="1 2">CGMCC 1.5012</strain>
    </source>
</reference>
<dbReference type="EMBL" id="FNID01000026">
    <property type="protein sequence ID" value="SDN64240.1"/>
    <property type="molecule type" value="Genomic_DNA"/>
</dbReference>
<sequence length="482" mass="55500">MDKNTKIFSVILGRARCAVDLGDGSERGEYVNQDYILNKLGRPHRGINLMYCYYPLDKGFPERASKAFSGEGISFQWDYPYDDYFTYKGGLEGDTKGEPFTYIRDVRRHGQDVILTLTIDPHVTDEQLIAIAKDLHPFGRLQLRINHEATGNWFAFNRRCTYQEVADFYVRFHKIIKQYAPNIKTILCIGGIEDLQSKQIVKEAEFSEAVRVTDIWSVDKYMALHWGWPYDVAEKGGNSHYRKSVSEIYQMTKRSYERFKELCNGEEKPMVTSELNADGDVTGAYEQAEMVKEFYNIVKNEPATWFSGITFYQFRDRGRLGLEIEDPNCSDVGIEQPVLKTYKQIIHDDYFSPSTEIKKEVNLPVTLRWGGSEDSEGLAVPLHFEKNPVYCEVTFSEPYNLMLELNGRWFYKSPHAKTIDLMPAFYEKPLSGSAELTLKIFAPPATGENDPAQGKDWAENYYTTLTSIPDIRIRFEPVEPAK</sequence>
<keyword evidence="2" id="KW-1185">Reference proteome</keyword>
<dbReference type="RefSeq" id="WP_092641431.1">
    <property type="nucleotide sequence ID" value="NZ_FNID01000026.1"/>
</dbReference>
<accession>A0A1H0D247</accession>
<dbReference type="Proteomes" id="UP000199182">
    <property type="component" value="Unassembled WGS sequence"/>
</dbReference>
<evidence type="ECO:0008006" key="3">
    <source>
        <dbReference type="Google" id="ProtNLM"/>
    </source>
</evidence>
<organism evidence="1 2">
    <name type="scientific">Acetanaerobacterium elongatum</name>
    <dbReference type="NCBI Taxonomy" id="258515"/>
    <lineage>
        <taxon>Bacteria</taxon>
        <taxon>Bacillati</taxon>
        <taxon>Bacillota</taxon>
        <taxon>Clostridia</taxon>
        <taxon>Eubacteriales</taxon>
        <taxon>Oscillospiraceae</taxon>
        <taxon>Acetanaerobacterium</taxon>
    </lineage>
</organism>
<evidence type="ECO:0000313" key="1">
    <source>
        <dbReference type="EMBL" id="SDN64240.1"/>
    </source>
</evidence>
<evidence type="ECO:0000313" key="2">
    <source>
        <dbReference type="Proteomes" id="UP000199182"/>
    </source>
</evidence>
<dbReference type="SUPFAM" id="SSF51445">
    <property type="entry name" value="(Trans)glycosidases"/>
    <property type="match status" value="1"/>
</dbReference>
<dbReference type="Gene3D" id="3.20.20.80">
    <property type="entry name" value="Glycosidases"/>
    <property type="match status" value="1"/>
</dbReference>
<dbReference type="InterPro" id="IPR017853">
    <property type="entry name" value="GH"/>
</dbReference>
<dbReference type="AlphaFoldDB" id="A0A1H0D247"/>
<protein>
    <recommendedName>
        <fullName evidence="3">Glycosyl hydrolase catalytic core</fullName>
    </recommendedName>
</protein>
<name>A0A1H0D247_9FIRM</name>
<proteinExistence type="predicted"/>
<gene>
    <name evidence="1" type="ORF">SAMN05192585_12616</name>
</gene>